<reference evidence="5" key="1">
    <citation type="journal article" date="2023" name="Commun. Biol.">
        <title>Genome analysis of Parmales, the sister group of diatoms, reveals the evolutionary specialization of diatoms from phago-mixotrophs to photoautotrophs.</title>
        <authorList>
            <person name="Ban H."/>
            <person name="Sato S."/>
            <person name="Yoshikawa S."/>
            <person name="Yamada K."/>
            <person name="Nakamura Y."/>
            <person name="Ichinomiya M."/>
            <person name="Sato N."/>
            <person name="Blanc-Mathieu R."/>
            <person name="Endo H."/>
            <person name="Kuwata A."/>
            <person name="Ogata H."/>
        </authorList>
    </citation>
    <scope>NUCLEOTIDE SEQUENCE [LARGE SCALE GENOMIC DNA]</scope>
    <source>
        <strain evidence="5">NIES 3701</strain>
    </source>
</reference>
<dbReference type="CDD" id="cd23767">
    <property type="entry name" value="IQCD"/>
    <property type="match status" value="1"/>
</dbReference>
<dbReference type="PROSITE" id="PS50096">
    <property type="entry name" value="IQ"/>
    <property type="match status" value="5"/>
</dbReference>
<dbReference type="InterPro" id="IPR011992">
    <property type="entry name" value="EF-hand-dom_pair"/>
</dbReference>
<evidence type="ECO:0000259" key="3">
    <source>
        <dbReference type="Pfam" id="PF25372"/>
    </source>
</evidence>
<feature type="compositionally biased region" description="Polar residues" evidence="2">
    <location>
        <begin position="50"/>
        <end position="61"/>
    </location>
</feature>
<dbReference type="PANTHER" id="PTHR13318">
    <property type="entry name" value="PARTNER OF PAIRED, ISOFORM B-RELATED"/>
    <property type="match status" value="1"/>
</dbReference>
<dbReference type="Pfam" id="PF25372">
    <property type="entry name" value="DUF7885"/>
    <property type="match status" value="2"/>
</dbReference>
<feature type="domain" description="F-box/LRR-repeat protein 15-like leucin rich repeat" evidence="3">
    <location>
        <begin position="497"/>
        <end position="685"/>
    </location>
</feature>
<dbReference type="PANTHER" id="PTHR13318:SF105">
    <property type="entry name" value="F-BOX_LRR-REPEAT PROTEIN 3"/>
    <property type="match status" value="1"/>
</dbReference>
<feature type="compositionally biased region" description="Basic and acidic residues" evidence="2">
    <location>
        <begin position="254"/>
        <end position="271"/>
    </location>
</feature>
<feature type="compositionally biased region" description="Pro residues" evidence="2">
    <location>
        <begin position="95"/>
        <end position="105"/>
    </location>
</feature>
<dbReference type="Pfam" id="PF00612">
    <property type="entry name" value="IQ"/>
    <property type="match status" value="3"/>
</dbReference>
<feature type="domain" description="F-box/LRR-repeat protein 15-like leucin rich repeat" evidence="3">
    <location>
        <begin position="732"/>
        <end position="879"/>
    </location>
</feature>
<organism evidence="4 5">
    <name type="scientific">Triparma strigata</name>
    <dbReference type="NCBI Taxonomy" id="1606541"/>
    <lineage>
        <taxon>Eukaryota</taxon>
        <taxon>Sar</taxon>
        <taxon>Stramenopiles</taxon>
        <taxon>Ochrophyta</taxon>
        <taxon>Bolidophyceae</taxon>
        <taxon>Parmales</taxon>
        <taxon>Triparmaceae</taxon>
        <taxon>Triparma</taxon>
    </lineage>
</organism>
<feature type="compositionally biased region" description="Polar residues" evidence="2">
    <location>
        <begin position="1"/>
        <end position="10"/>
    </location>
</feature>
<dbReference type="GO" id="GO:0031146">
    <property type="term" value="P:SCF-dependent proteasomal ubiquitin-dependent protein catabolic process"/>
    <property type="evidence" value="ECO:0007669"/>
    <property type="project" value="TreeGrafter"/>
</dbReference>
<feature type="region of interest" description="Disordered" evidence="2">
    <location>
        <begin position="1403"/>
        <end position="1429"/>
    </location>
</feature>
<dbReference type="InterPro" id="IPR057207">
    <property type="entry name" value="FBXL15_LRR"/>
</dbReference>
<comment type="caution">
    <text evidence="4">The sequence shown here is derived from an EMBL/GenBank/DDBJ whole genome shotgun (WGS) entry which is preliminary data.</text>
</comment>
<dbReference type="InterPro" id="IPR000048">
    <property type="entry name" value="IQ_motif_EF-hand-BS"/>
</dbReference>
<dbReference type="InterPro" id="IPR006553">
    <property type="entry name" value="Leu-rich_rpt_Cys-con_subtyp"/>
</dbReference>
<dbReference type="SUPFAM" id="SSF52047">
    <property type="entry name" value="RNI-like"/>
    <property type="match status" value="2"/>
</dbReference>
<feature type="compositionally biased region" description="Polar residues" evidence="2">
    <location>
        <begin position="167"/>
        <end position="181"/>
    </location>
</feature>
<evidence type="ECO:0000313" key="5">
    <source>
        <dbReference type="Proteomes" id="UP001165085"/>
    </source>
</evidence>
<dbReference type="InterPro" id="IPR032675">
    <property type="entry name" value="LRR_dom_sf"/>
</dbReference>
<feature type="compositionally biased region" description="Acidic residues" evidence="2">
    <location>
        <begin position="30"/>
        <end position="45"/>
    </location>
</feature>
<accession>A0A9W7DT64</accession>
<protein>
    <recommendedName>
        <fullName evidence="3">F-box/LRR-repeat protein 15-like leucin rich repeat domain-containing protein</fullName>
    </recommendedName>
</protein>
<dbReference type="Gene3D" id="3.80.10.10">
    <property type="entry name" value="Ribonuclease Inhibitor"/>
    <property type="match status" value="3"/>
</dbReference>
<evidence type="ECO:0000313" key="4">
    <source>
        <dbReference type="EMBL" id="GMH53360.1"/>
    </source>
</evidence>
<dbReference type="InterPro" id="IPR001611">
    <property type="entry name" value="Leu-rich_rpt"/>
</dbReference>
<feature type="compositionally biased region" description="Basic and acidic residues" evidence="2">
    <location>
        <begin position="78"/>
        <end position="87"/>
    </location>
</feature>
<feature type="compositionally biased region" description="Polar residues" evidence="2">
    <location>
        <begin position="145"/>
        <end position="159"/>
    </location>
</feature>
<evidence type="ECO:0000256" key="2">
    <source>
        <dbReference type="SAM" id="MobiDB-lite"/>
    </source>
</evidence>
<dbReference type="GO" id="GO:0019005">
    <property type="term" value="C:SCF ubiquitin ligase complex"/>
    <property type="evidence" value="ECO:0007669"/>
    <property type="project" value="TreeGrafter"/>
</dbReference>
<dbReference type="SMART" id="SM00367">
    <property type="entry name" value="LRR_CC"/>
    <property type="match status" value="12"/>
</dbReference>
<proteinExistence type="predicted"/>
<dbReference type="OrthoDB" id="423607at2759"/>
<feature type="region of interest" description="Disordered" evidence="2">
    <location>
        <begin position="1"/>
        <end position="328"/>
    </location>
</feature>
<dbReference type="Pfam" id="PF13516">
    <property type="entry name" value="LRR_6"/>
    <property type="match status" value="1"/>
</dbReference>
<sequence length="1903" mass="217564">MSRSTASSSAAFLIEVPPPIPRALRMKEVADDDSSTTSSDDDASSDDSPTTHSFETGSLNSLHRPRDSSISQRPMETTMKDASERKKAPMHAPVDEPPMSPPFSPPKSALRPSLSTKEGRRSRGGGGSSITSEQRRGSVTFIMDESNSIDGSAGRTSDLGSFLGTDSFASGSLASVQSWGGSQPPAMLEPLKSPYSADFTYKKPSTAPNLRNTGSRRGKRPATTFASNTNEFSAMVGDVGARRLNTRDGSVGMRTEETVPRKSIRSRERGPSARSGSRQGSRQVSRQGSRQSNSRQGSRQGSRQSNSRQRSQSPSQPRKARPPGQFPEFLDEVSFPQALLYYDEAMTIPVTSRDPSKFHSDLNERRICNRNGEIDMSTYPTTNVELASIAASGNGPYAKSLLLPNNKDLSDHGFLLLNKYTALTQLDIQGCSYLGDACAVLIRHSMPKMKHLDISGTSITDVGIEDIMIGCRWIATLNIRDNQHFKDKGCGCVHQSLKSHRNLRAIDFSGSRCFSNEALIQLLSEGGGVLTDITLERCTQINDLGLMGLRRFGKASMNLKTLQVSGLPIHDSSMTWISEGCKKLEVLDLQHTHGITDASLVYLAHGCTRLRTLNLKGCLNISNAGLQNFLPDGGKCLTNLDLTDCSKINDQGAFCIAENSTRLVRLNLFGVPHITDHGMERIAARCIKLSVLDFSADINSLDTTTKARVPHIGGEGLVAMGKYSARLKELTCKGAARVDDPGIVGMSAGCLDLESVCLRYCYQISSVAVIALATNCKNLLKLDIGSCVGVSEEAIEHLANSCFALKDIDFLGLRKVTDKSFVPFAKSHPNLERVSLQGCDMLGDASIVALSEATKLNLLHLDLNSVDDVTDVSLRAIMVNNWNLRSGDFTYCSMTDKAVLKLGEHLPYSRKVGGKRAFKPIHKAVVSCNMQRQYLERLNRGQTKLAVYIRVYLQKRYFQKMKAWKISMIVRIQKVMRGKLGRMRVARIRARNLLEWNSSIPIQRCYRAYREQKFAVALVANKRIRYHAAKKIQNQWRVHLARNSVKMMKFRLFKIGKKFRRLIRKIVDRDSYLMRLLATQKLQRWWRYWVELLRKKKQIAAALKIQNCWRCFLARKKYDDKLGKKLELFGKAARRIQIGWAVHLLWVKQITRVRTEEEEFKNMYATRVRSACIIQKEWRSYKDMGAARALITFKRMQKRCAIMIQNCWRCYMAKTAAMRAGKYKKWLMLCWATFVRKYLYRYRSGFAAKIQRMVRIKLWWEKRKRSVRVAQRVVRGHLGRCVARAVKYARDSENGAILIQYIFRKYVKRLRMEEAEWEDECAARIQRKWRRYKEWKAYKKLMHEIYEQKAKAAQLEKEALERQRQAALLARLFEKGESRAARQIQTAYRKYIHKKRMAEKDRIANERRLRDQKEEAERMQRLQDRKKHKNSIVGRLSDGLHWAGSHLNWMTSKHDPNGGQMDERDAEKRAKAAMKPSRTGLVRAVLGPDKKEIETSNEVWDNSILNRQTRSIESEGILGMKITIGAGELFAFKEEQKANALARQPIWKMINTDLSGRKKDKVFMWILRGVGKEVFTTIELAQPPDNYDNWTVQKSRHSALEMIGIFVIWHKLLKDLELHCGAAVMAGKSAPPIDFIEITTDPEEHEKWKALDYVMVEPDLMKHGLGRNVNIWYHTKKFVHEPKLHKVTCELLGQYQWFDSRLDTVMEAYGMRPDTVLELHRLFGKMDYKGNNVCDVVEFFDMIGEPRSTYGDWLLKAVDTDSVNQVTFSEFVNIVCVYCMFGNDELLRFLFGMYDEERKSYLDRDQWEKLIIIMMKFEKVPHSKKHWNNEYDRFATNIGKKGSGEPEMFYDDFAKMIKTYPMIAFPMFRMQERMRKCFLGEKFWIQQRILFVEARSRLQVRRK</sequence>
<dbReference type="SMART" id="SM00015">
    <property type="entry name" value="IQ"/>
    <property type="match status" value="9"/>
</dbReference>
<gene>
    <name evidence="4" type="ORF">TrST_g1274</name>
</gene>
<feature type="compositionally biased region" description="Basic and acidic residues" evidence="2">
    <location>
        <begin position="1403"/>
        <end position="1423"/>
    </location>
</feature>
<feature type="compositionally biased region" description="Low complexity" evidence="2">
    <location>
        <begin position="272"/>
        <end position="317"/>
    </location>
</feature>
<dbReference type="Proteomes" id="UP001165085">
    <property type="component" value="Unassembled WGS sequence"/>
</dbReference>
<dbReference type="SUPFAM" id="SSF47473">
    <property type="entry name" value="EF-hand"/>
    <property type="match status" value="1"/>
</dbReference>
<keyword evidence="1" id="KW-0175">Coiled coil</keyword>
<dbReference type="EMBL" id="BRXY01000019">
    <property type="protein sequence ID" value="GMH53360.1"/>
    <property type="molecule type" value="Genomic_DNA"/>
</dbReference>
<keyword evidence="5" id="KW-1185">Reference proteome</keyword>
<feature type="coiled-coil region" evidence="1">
    <location>
        <begin position="1338"/>
        <end position="1370"/>
    </location>
</feature>
<dbReference type="Gene3D" id="1.10.238.10">
    <property type="entry name" value="EF-hand"/>
    <property type="match status" value="1"/>
</dbReference>
<name>A0A9W7DT64_9STRA</name>
<evidence type="ECO:0000256" key="1">
    <source>
        <dbReference type="SAM" id="Coils"/>
    </source>
</evidence>